<accession>A0AAN7L945</accession>
<comment type="caution">
    <text evidence="1">The sequence shown here is derived from an EMBL/GenBank/DDBJ whole genome shotgun (WGS) entry which is preliminary data.</text>
</comment>
<dbReference type="Proteomes" id="UP001346149">
    <property type="component" value="Unassembled WGS sequence"/>
</dbReference>
<dbReference type="EMBL" id="JAXQNO010000018">
    <property type="protein sequence ID" value="KAK4776886.1"/>
    <property type="molecule type" value="Genomic_DNA"/>
</dbReference>
<sequence>MSYNPMRGIFVETYTIRVKKLRAEALAAVEGVGPVAQCWVDQMDIGFSLYQHIYIKGNGRKGGIHITLISLNILSTYLSQFEEIGRRIVIISGFLLFQMLHC</sequence>
<gene>
    <name evidence="1" type="ORF">SAY86_005574</name>
</gene>
<evidence type="ECO:0000313" key="2">
    <source>
        <dbReference type="Proteomes" id="UP001346149"/>
    </source>
</evidence>
<evidence type="ECO:0000313" key="1">
    <source>
        <dbReference type="EMBL" id="KAK4776886.1"/>
    </source>
</evidence>
<proteinExistence type="predicted"/>
<protein>
    <submittedName>
        <fullName evidence="1">Uncharacterized protein</fullName>
    </submittedName>
</protein>
<dbReference type="AlphaFoldDB" id="A0AAN7L945"/>
<reference evidence="1 2" key="1">
    <citation type="journal article" date="2023" name="Hortic Res">
        <title>Pangenome of water caltrop reveals structural variations and asymmetric subgenome divergence after allopolyploidization.</title>
        <authorList>
            <person name="Zhang X."/>
            <person name="Chen Y."/>
            <person name="Wang L."/>
            <person name="Yuan Y."/>
            <person name="Fang M."/>
            <person name="Shi L."/>
            <person name="Lu R."/>
            <person name="Comes H.P."/>
            <person name="Ma Y."/>
            <person name="Chen Y."/>
            <person name="Huang G."/>
            <person name="Zhou Y."/>
            <person name="Zheng Z."/>
            <person name="Qiu Y."/>
        </authorList>
    </citation>
    <scope>NUCLEOTIDE SEQUENCE [LARGE SCALE GENOMIC DNA]</scope>
    <source>
        <strain evidence="1">F231</strain>
    </source>
</reference>
<name>A0AAN7L945_TRANT</name>
<organism evidence="1 2">
    <name type="scientific">Trapa natans</name>
    <name type="common">Water chestnut</name>
    <dbReference type="NCBI Taxonomy" id="22666"/>
    <lineage>
        <taxon>Eukaryota</taxon>
        <taxon>Viridiplantae</taxon>
        <taxon>Streptophyta</taxon>
        <taxon>Embryophyta</taxon>
        <taxon>Tracheophyta</taxon>
        <taxon>Spermatophyta</taxon>
        <taxon>Magnoliopsida</taxon>
        <taxon>eudicotyledons</taxon>
        <taxon>Gunneridae</taxon>
        <taxon>Pentapetalae</taxon>
        <taxon>rosids</taxon>
        <taxon>malvids</taxon>
        <taxon>Myrtales</taxon>
        <taxon>Lythraceae</taxon>
        <taxon>Trapa</taxon>
    </lineage>
</organism>
<keyword evidence="2" id="KW-1185">Reference proteome</keyword>